<organism evidence="5 6">
    <name type="scientific">Streptomyces zagrosensis</name>
    <dbReference type="NCBI Taxonomy" id="1042984"/>
    <lineage>
        <taxon>Bacteria</taxon>
        <taxon>Bacillati</taxon>
        <taxon>Actinomycetota</taxon>
        <taxon>Actinomycetes</taxon>
        <taxon>Kitasatosporales</taxon>
        <taxon>Streptomycetaceae</taxon>
        <taxon>Streptomyces</taxon>
    </lineage>
</organism>
<dbReference type="RefSeq" id="WP_184580436.1">
    <property type="nucleotide sequence ID" value="NZ_JACHJL010000043.1"/>
</dbReference>
<dbReference type="InterPro" id="IPR020845">
    <property type="entry name" value="AMP-binding_CS"/>
</dbReference>
<dbReference type="Pfam" id="PF00501">
    <property type="entry name" value="AMP-binding"/>
    <property type="match status" value="1"/>
</dbReference>
<dbReference type="PANTHER" id="PTHR44845:SF6">
    <property type="entry name" value="BETA-ALANINE-ACTIVATING ENZYME"/>
    <property type="match status" value="1"/>
</dbReference>
<evidence type="ECO:0000256" key="2">
    <source>
        <dbReference type="ARBA" id="ARBA00022553"/>
    </source>
</evidence>
<keyword evidence="1" id="KW-0596">Phosphopantetheine</keyword>
<gene>
    <name evidence="5" type="ORF">FHS42_007453</name>
</gene>
<dbReference type="Proteomes" id="UP000588098">
    <property type="component" value="Unassembled WGS sequence"/>
</dbReference>
<accession>A0A7W9QHG1</accession>
<evidence type="ECO:0000256" key="3">
    <source>
        <dbReference type="SAM" id="MobiDB-lite"/>
    </source>
</evidence>
<evidence type="ECO:0000313" key="6">
    <source>
        <dbReference type="Proteomes" id="UP000588098"/>
    </source>
</evidence>
<keyword evidence="2" id="KW-0597">Phosphoprotein</keyword>
<feature type="region of interest" description="Disordered" evidence="3">
    <location>
        <begin position="1"/>
        <end position="25"/>
    </location>
</feature>
<feature type="non-terminal residue" evidence="5">
    <location>
        <position position="217"/>
    </location>
</feature>
<feature type="domain" description="AMP-dependent synthetase/ligase" evidence="4">
    <location>
        <begin position="52"/>
        <end position="215"/>
    </location>
</feature>
<dbReference type="InterPro" id="IPR000873">
    <property type="entry name" value="AMP-dep_synth/lig_dom"/>
</dbReference>
<evidence type="ECO:0000259" key="4">
    <source>
        <dbReference type="Pfam" id="PF00501"/>
    </source>
</evidence>
<dbReference type="FunFam" id="3.40.50.980:FF:000001">
    <property type="entry name" value="Non-ribosomal peptide synthetase"/>
    <property type="match status" value="1"/>
</dbReference>
<dbReference type="AlphaFoldDB" id="A0A7W9QHG1"/>
<keyword evidence="6" id="KW-1185">Reference proteome</keyword>
<dbReference type="PANTHER" id="PTHR44845">
    <property type="entry name" value="CARRIER DOMAIN-CONTAINING PROTEIN"/>
    <property type="match status" value="1"/>
</dbReference>
<dbReference type="Gene3D" id="3.40.50.980">
    <property type="match status" value="2"/>
</dbReference>
<sequence length="217" mass="23496">MTTVGEFSAADFPADDAHTQQNTAPTAAERELLLHTWQVSQDIAEATLPELFERRVRESRHAVAVTDTRRAWMYGELNAHANRIAHWLIGRGIGPEQLVGIAMPRSVEQVAVLLGVLKSGAAYLPIDPVYPHERISYLISDAAPTLILTTTGTLDGLPRELTPPLIAIDAPATVAAWDQCADTDPADVDRRAPLTPHHLAYVIYTSGSTGHPKGVSV</sequence>
<evidence type="ECO:0000313" key="5">
    <source>
        <dbReference type="EMBL" id="MBB5940355.1"/>
    </source>
</evidence>
<dbReference type="SUPFAM" id="SSF56801">
    <property type="entry name" value="Acetyl-CoA synthetase-like"/>
    <property type="match status" value="1"/>
</dbReference>
<proteinExistence type="predicted"/>
<dbReference type="EMBL" id="JACHJL010000043">
    <property type="protein sequence ID" value="MBB5940355.1"/>
    <property type="molecule type" value="Genomic_DNA"/>
</dbReference>
<dbReference type="PROSITE" id="PS00455">
    <property type="entry name" value="AMP_BINDING"/>
    <property type="match status" value="1"/>
</dbReference>
<protein>
    <submittedName>
        <fullName evidence="5">Non-ribosomal peptide synthetase component F</fullName>
    </submittedName>
</protein>
<comment type="caution">
    <text evidence="5">The sequence shown here is derived from an EMBL/GenBank/DDBJ whole genome shotgun (WGS) entry which is preliminary data.</text>
</comment>
<reference evidence="5 6" key="1">
    <citation type="submission" date="2020-08" db="EMBL/GenBank/DDBJ databases">
        <title>Genomic Encyclopedia of Type Strains, Phase III (KMG-III): the genomes of soil and plant-associated and newly described type strains.</title>
        <authorList>
            <person name="Whitman W."/>
        </authorList>
    </citation>
    <scope>NUCLEOTIDE SEQUENCE [LARGE SCALE GENOMIC DNA]</scope>
    <source>
        <strain evidence="5 6">CECT 8305</strain>
    </source>
</reference>
<evidence type="ECO:0000256" key="1">
    <source>
        <dbReference type="ARBA" id="ARBA00022450"/>
    </source>
</evidence>
<name>A0A7W9QHG1_9ACTN</name>